<evidence type="ECO:0000256" key="3">
    <source>
        <dbReference type="ARBA" id="ARBA00022692"/>
    </source>
</evidence>
<dbReference type="Proteomes" id="UP000019471">
    <property type="component" value="Unassembled WGS sequence"/>
</dbReference>
<name>W9XC53_9EURO</name>
<feature type="transmembrane region" description="Helical" evidence="6">
    <location>
        <begin position="422"/>
        <end position="443"/>
    </location>
</feature>
<dbReference type="PANTHER" id="PTHR43791">
    <property type="entry name" value="PERMEASE-RELATED"/>
    <property type="match status" value="1"/>
</dbReference>
<feature type="transmembrane region" description="Helical" evidence="6">
    <location>
        <begin position="126"/>
        <end position="146"/>
    </location>
</feature>
<dbReference type="GO" id="GO:0016020">
    <property type="term" value="C:membrane"/>
    <property type="evidence" value="ECO:0007669"/>
    <property type="project" value="UniProtKB-SubCell"/>
</dbReference>
<dbReference type="FunFam" id="1.20.1250.20:FF:000034">
    <property type="entry name" value="MFS general substrate transporter"/>
    <property type="match status" value="1"/>
</dbReference>
<dbReference type="InterPro" id="IPR011701">
    <property type="entry name" value="MFS"/>
</dbReference>
<evidence type="ECO:0000256" key="2">
    <source>
        <dbReference type="ARBA" id="ARBA00022448"/>
    </source>
</evidence>
<dbReference type="eggNOG" id="KOG2533">
    <property type="taxonomic scope" value="Eukaryota"/>
</dbReference>
<accession>W9XC53</accession>
<feature type="transmembrane region" description="Helical" evidence="6">
    <location>
        <begin position="332"/>
        <end position="350"/>
    </location>
</feature>
<evidence type="ECO:0000256" key="1">
    <source>
        <dbReference type="ARBA" id="ARBA00004141"/>
    </source>
</evidence>
<dbReference type="GO" id="GO:0022857">
    <property type="term" value="F:transmembrane transporter activity"/>
    <property type="evidence" value="ECO:0007669"/>
    <property type="project" value="InterPro"/>
</dbReference>
<reference evidence="8 9" key="1">
    <citation type="submission" date="2013-03" db="EMBL/GenBank/DDBJ databases">
        <title>The Genome Sequence of Cladophialophora psammophila CBS 110553.</title>
        <authorList>
            <consortium name="The Broad Institute Genomics Platform"/>
            <person name="Cuomo C."/>
            <person name="de Hoog S."/>
            <person name="Gorbushina A."/>
            <person name="Walker B."/>
            <person name="Young S.K."/>
            <person name="Zeng Q."/>
            <person name="Gargeya S."/>
            <person name="Fitzgerald M."/>
            <person name="Haas B."/>
            <person name="Abouelleil A."/>
            <person name="Allen A.W."/>
            <person name="Alvarado L."/>
            <person name="Arachchi H.M."/>
            <person name="Berlin A.M."/>
            <person name="Chapman S.B."/>
            <person name="Gainer-Dewar J."/>
            <person name="Goldberg J."/>
            <person name="Griggs A."/>
            <person name="Gujja S."/>
            <person name="Hansen M."/>
            <person name="Howarth C."/>
            <person name="Imamovic A."/>
            <person name="Ireland A."/>
            <person name="Larimer J."/>
            <person name="McCowan C."/>
            <person name="Murphy C."/>
            <person name="Pearson M."/>
            <person name="Poon T.W."/>
            <person name="Priest M."/>
            <person name="Roberts A."/>
            <person name="Saif S."/>
            <person name="Shea T."/>
            <person name="Sisk P."/>
            <person name="Sykes S."/>
            <person name="Wortman J."/>
            <person name="Nusbaum C."/>
            <person name="Birren B."/>
        </authorList>
    </citation>
    <scope>NUCLEOTIDE SEQUENCE [LARGE SCALE GENOMIC DNA]</scope>
    <source>
        <strain evidence="8 9">CBS 110553</strain>
    </source>
</reference>
<feature type="transmembrane region" description="Helical" evidence="6">
    <location>
        <begin position="293"/>
        <end position="312"/>
    </location>
</feature>
<proteinExistence type="predicted"/>
<evidence type="ECO:0000313" key="8">
    <source>
        <dbReference type="EMBL" id="EXJ74885.1"/>
    </source>
</evidence>
<dbReference type="SUPFAM" id="SSF103473">
    <property type="entry name" value="MFS general substrate transporter"/>
    <property type="match status" value="1"/>
</dbReference>
<feature type="transmembrane region" description="Helical" evidence="6">
    <location>
        <begin position="220"/>
        <end position="242"/>
    </location>
</feature>
<gene>
    <name evidence="8" type="ORF">A1O5_01581</name>
</gene>
<evidence type="ECO:0000313" key="9">
    <source>
        <dbReference type="Proteomes" id="UP000019471"/>
    </source>
</evidence>
<comment type="subcellular location">
    <subcellularLocation>
        <location evidence="1">Membrane</location>
        <topology evidence="1">Multi-pass membrane protein</topology>
    </subcellularLocation>
</comment>
<feature type="transmembrane region" description="Helical" evidence="6">
    <location>
        <begin position="455"/>
        <end position="476"/>
    </location>
</feature>
<sequence>MADKDEVAWIEEQAVASKAHNGHDSKEVDERLEELVRTEVSRIELTPEEKKRVIRKLDLWIVPQVTFFYLLAYLDRGNIGNAKIAGMQTDLNLMGIKYNVVVMVFFIPYGLLEVPSNIVLKMVRPSLWISFLIVAWGIVMTLMSQVQSYGGLIAARFFLGVAEAGLFPGISYFLTIWYERYQVQTRFAVFYAGASLAGAFSGLLAFAIQHMDGVAGLAGWRWIFLLEGLFTVLCGLVAAFTIPDSPQRARFLEEDEKKFVVGNLQMQTGSGQGRVTNDEKIDRKYIIAAFKEYKLWLGCLMWLGNGIPVYGFTYTAPTVVVQLGYTTTKAQLMVVPIYVCATIVTVLLALASDRVKQRSPFVIGGFLAGACGFLALIIIPHPKYPGVTYGFLFLAASGIFCPIMPALGWFANNMAPSSKRAVGMAILLTVGNLVGGLFGSNIYLESTKPRYFPGYGISFAIMLTAAALAFALRILYQRENTRRDRMDPDEIREKYSEGELLDMGDKSPFFRYTL</sequence>
<dbReference type="HOGENOM" id="CLU_001265_0_1_1"/>
<dbReference type="OrthoDB" id="2962993at2759"/>
<dbReference type="InterPro" id="IPR020846">
    <property type="entry name" value="MFS_dom"/>
</dbReference>
<feature type="domain" description="Major facilitator superfamily (MFS) profile" evidence="7">
    <location>
        <begin position="61"/>
        <end position="481"/>
    </location>
</feature>
<keyword evidence="4 6" id="KW-1133">Transmembrane helix</keyword>
<dbReference type="GeneID" id="19186314"/>
<dbReference type="Gene3D" id="1.20.1250.20">
    <property type="entry name" value="MFS general substrate transporter like domains"/>
    <property type="match status" value="2"/>
</dbReference>
<keyword evidence="9" id="KW-1185">Reference proteome</keyword>
<feature type="transmembrane region" description="Helical" evidence="6">
    <location>
        <begin position="187"/>
        <end position="208"/>
    </location>
</feature>
<feature type="transmembrane region" description="Helical" evidence="6">
    <location>
        <begin position="152"/>
        <end position="175"/>
    </location>
</feature>
<dbReference type="PROSITE" id="PS50850">
    <property type="entry name" value="MFS"/>
    <property type="match status" value="1"/>
</dbReference>
<keyword evidence="5 6" id="KW-0472">Membrane</keyword>
<feature type="transmembrane region" description="Helical" evidence="6">
    <location>
        <begin position="57"/>
        <end position="74"/>
    </location>
</feature>
<feature type="transmembrane region" description="Helical" evidence="6">
    <location>
        <begin position="94"/>
        <end position="114"/>
    </location>
</feature>
<feature type="transmembrane region" description="Helical" evidence="6">
    <location>
        <begin position="362"/>
        <end position="381"/>
    </location>
</feature>
<protein>
    <recommendedName>
        <fullName evidence="7">Major facilitator superfamily (MFS) profile domain-containing protein</fullName>
    </recommendedName>
</protein>
<comment type="caution">
    <text evidence="8">The sequence shown here is derived from an EMBL/GenBank/DDBJ whole genome shotgun (WGS) entry which is preliminary data.</text>
</comment>
<keyword evidence="2" id="KW-0813">Transport</keyword>
<feature type="transmembrane region" description="Helical" evidence="6">
    <location>
        <begin position="387"/>
        <end position="410"/>
    </location>
</feature>
<organism evidence="8 9">
    <name type="scientific">Cladophialophora psammophila CBS 110553</name>
    <dbReference type="NCBI Taxonomy" id="1182543"/>
    <lineage>
        <taxon>Eukaryota</taxon>
        <taxon>Fungi</taxon>
        <taxon>Dikarya</taxon>
        <taxon>Ascomycota</taxon>
        <taxon>Pezizomycotina</taxon>
        <taxon>Eurotiomycetes</taxon>
        <taxon>Chaetothyriomycetidae</taxon>
        <taxon>Chaetothyriales</taxon>
        <taxon>Herpotrichiellaceae</taxon>
        <taxon>Cladophialophora</taxon>
    </lineage>
</organism>
<dbReference type="RefSeq" id="XP_007740387.1">
    <property type="nucleotide sequence ID" value="XM_007742197.1"/>
</dbReference>
<dbReference type="EMBL" id="AMGX01000002">
    <property type="protein sequence ID" value="EXJ74885.1"/>
    <property type="molecule type" value="Genomic_DNA"/>
</dbReference>
<evidence type="ECO:0000259" key="7">
    <source>
        <dbReference type="PROSITE" id="PS50850"/>
    </source>
</evidence>
<evidence type="ECO:0000256" key="6">
    <source>
        <dbReference type="SAM" id="Phobius"/>
    </source>
</evidence>
<evidence type="ECO:0000256" key="5">
    <source>
        <dbReference type="ARBA" id="ARBA00023136"/>
    </source>
</evidence>
<dbReference type="AlphaFoldDB" id="W9XC53"/>
<dbReference type="PANTHER" id="PTHR43791:SF18">
    <property type="entry name" value="NICOTINIC ACID TRANSPORTER TNA1, PUTATIVE (AFU_ORTHOLOGUE AFUA_3G03820)-RELATED"/>
    <property type="match status" value="1"/>
</dbReference>
<keyword evidence="3 6" id="KW-0812">Transmembrane</keyword>
<dbReference type="FunFam" id="1.20.1250.20:FF:000013">
    <property type="entry name" value="MFS general substrate transporter"/>
    <property type="match status" value="1"/>
</dbReference>
<evidence type="ECO:0000256" key="4">
    <source>
        <dbReference type="ARBA" id="ARBA00022989"/>
    </source>
</evidence>
<dbReference type="Pfam" id="PF07690">
    <property type="entry name" value="MFS_1"/>
    <property type="match status" value="1"/>
</dbReference>
<dbReference type="InterPro" id="IPR036259">
    <property type="entry name" value="MFS_trans_sf"/>
</dbReference>